<accession>D1C4C7</accession>
<gene>
    <name evidence="5" type="ordered locus">Sthe_1660</name>
</gene>
<reference evidence="6" key="1">
    <citation type="submission" date="2009-11" db="EMBL/GenBank/DDBJ databases">
        <title>The complete chromosome 1 of Sphaerobacter thermophilus DSM 20745.</title>
        <authorList>
            <person name="Lucas S."/>
            <person name="Copeland A."/>
            <person name="Lapidus A."/>
            <person name="Glavina del Rio T."/>
            <person name="Dalin E."/>
            <person name="Tice H."/>
            <person name="Bruce D."/>
            <person name="Goodwin L."/>
            <person name="Pitluck S."/>
            <person name="Kyrpides N."/>
            <person name="Mavromatis K."/>
            <person name="Ivanova N."/>
            <person name="Mikhailova N."/>
            <person name="LaButti K.M."/>
            <person name="Clum A."/>
            <person name="Sun H.I."/>
            <person name="Brettin T."/>
            <person name="Detter J.C."/>
            <person name="Han C."/>
            <person name="Larimer F."/>
            <person name="Land M."/>
            <person name="Hauser L."/>
            <person name="Markowitz V."/>
            <person name="Cheng J.F."/>
            <person name="Hugenholtz P."/>
            <person name="Woyke T."/>
            <person name="Wu D."/>
            <person name="Steenblock K."/>
            <person name="Schneider S."/>
            <person name="Pukall R."/>
            <person name="Goeker M."/>
            <person name="Klenk H.P."/>
            <person name="Eisen J.A."/>
        </authorList>
    </citation>
    <scope>NUCLEOTIDE SEQUENCE [LARGE SCALE GENOMIC DNA]</scope>
    <source>
        <strain evidence="6">ATCC 49802 / DSM 20745 / S 6022</strain>
    </source>
</reference>
<dbReference type="SUPFAM" id="SSF53448">
    <property type="entry name" value="Nucleotide-diphospho-sugar transferases"/>
    <property type="match status" value="1"/>
</dbReference>
<feature type="domain" description="Glycosyltransferase 2-like" evidence="4">
    <location>
        <begin position="8"/>
        <end position="177"/>
    </location>
</feature>
<dbReference type="CAZy" id="GT2">
    <property type="family name" value="Glycosyltransferase Family 2"/>
</dbReference>
<dbReference type="Proteomes" id="UP000002027">
    <property type="component" value="Chromosome 1"/>
</dbReference>
<dbReference type="EMBL" id="CP001823">
    <property type="protein sequence ID" value="ACZ39094.1"/>
    <property type="molecule type" value="Genomic_DNA"/>
</dbReference>
<evidence type="ECO:0000256" key="2">
    <source>
        <dbReference type="ARBA" id="ARBA00022676"/>
    </source>
</evidence>
<keyword evidence="2" id="KW-0328">Glycosyltransferase</keyword>
<dbReference type="KEGG" id="sti:Sthe_1660"/>
<dbReference type="OrthoDB" id="9771846at2"/>
<evidence type="ECO:0000313" key="6">
    <source>
        <dbReference type="Proteomes" id="UP000002027"/>
    </source>
</evidence>
<dbReference type="FunCoup" id="D1C4C7">
    <property type="interactions" value="189"/>
</dbReference>
<dbReference type="Gene3D" id="3.90.550.10">
    <property type="entry name" value="Spore Coat Polysaccharide Biosynthesis Protein SpsA, Chain A"/>
    <property type="match status" value="1"/>
</dbReference>
<dbReference type="InterPro" id="IPR029044">
    <property type="entry name" value="Nucleotide-diphossugar_trans"/>
</dbReference>
<dbReference type="Pfam" id="PF00535">
    <property type="entry name" value="Glycos_transf_2"/>
    <property type="match status" value="1"/>
</dbReference>
<protein>
    <submittedName>
        <fullName evidence="5">Glycosyl transferase family 2</fullName>
    </submittedName>
</protein>
<evidence type="ECO:0000256" key="3">
    <source>
        <dbReference type="ARBA" id="ARBA00022679"/>
    </source>
</evidence>
<dbReference type="eggNOG" id="COG1216">
    <property type="taxonomic scope" value="Bacteria"/>
</dbReference>
<dbReference type="InParanoid" id="D1C4C7"/>
<dbReference type="PANTHER" id="PTHR43179:SF12">
    <property type="entry name" value="GALACTOFURANOSYLTRANSFERASE GLFT2"/>
    <property type="match status" value="1"/>
</dbReference>
<dbReference type="PANTHER" id="PTHR43179">
    <property type="entry name" value="RHAMNOSYLTRANSFERASE WBBL"/>
    <property type="match status" value="1"/>
</dbReference>
<dbReference type="GO" id="GO:0016757">
    <property type="term" value="F:glycosyltransferase activity"/>
    <property type="evidence" value="ECO:0007669"/>
    <property type="project" value="UniProtKB-KW"/>
</dbReference>
<evidence type="ECO:0000259" key="4">
    <source>
        <dbReference type="Pfam" id="PF00535"/>
    </source>
</evidence>
<dbReference type="CDD" id="cd04186">
    <property type="entry name" value="GT_2_like_c"/>
    <property type="match status" value="1"/>
</dbReference>
<proteinExistence type="inferred from homology"/>
<evidence type="ECO:0000256" key="1">
    <source>
        <dbReference type="ARBA" id="ARBA00006739"/>
    </source>
</evidence>
<sequence>MTTPRVDIIIPTYNGRDHLAVCLPALARQTYRDFHVVVVDDASTDDTVDLVRSLMPEATLLRLPRNSGLAVAINRALASTRGELVAFLNNDTEPEPGWLAALVAALDRHPDAAAVASKLRLFDRRDVLHSAGDTYSRRGVPNSRGVWEVDRGQYDREEEVFSACGGAALYRRSALEAVAAIDGHVLDPDFFMYCEDVDLSWRLRLLGYRIIFAPDAVVYHRLSATGGGPLASYYVARNTLAVLVKDVPGPILRRNLPRIAAQQTRLLLGTLPHLREPAARARLRGLLAAPVLWPRMLTKRRRIQSARRVPVDAIERLLTD</sequence>
<comment type="similarity">
    <text evidence="1">Belongs to the glycosyltransferase 2 family.</text>
</comment>
<keyword evidence="3 5" id="KW-0808">Transferase</keyword>
<dbReference type="AlphaFoldDB" id="D1C4C7"/>
<name>D1C4C7_SPHTD</name>
<keyword evidence="6" id="KW-1185">Reference proteome</keyword>
<evidence type="ECO:0000313" key="5">
    <source>
        <dbReference type="EMBL" id="ACZ39094.1"/>
    </source>
</evidence>
<dbReference type="STRING" id="479434.Sthe_1660"/>
<dbReference type="RefSeq" id="WP_012872141.1">
    <property type="nucleotide sequence ID" value="NC_013523.1"/>
</dbReference>
<organism evidence="5 6">
    <name type="scientific">Sphaerobacter thermophilus (strain ATCC 49802 / DSM 20745 / KCCM 41009 / NCIMB 13125 / S 6022)</name>
    <dbReference type="NCBI Taxonomy" id="479434"/>
    <lineage>
        <taxon>Bacteria</taxon>
        <taxon>Pseudomonadati</taxon>
        <taxon>Thermomicrobiota</taxon>
        <taxon>Thermomicrobia</taxon>
        <taxon>Sphaerobacterales</taxon>
        <taxon>Sphaerobacterineae</taxon>
        <taxon>Sphaerobacteraceae</taxon>
        <taxon>Sphaerobacter</taxon>
    </lineage>
</organism>
<dbReference type="InterPro" id="IPR001173">
    <property type="entry name" value="Glyco_trans_2-like"/>
</dbReference>
<dbReference type="HOGENOM" id="CLU_023845_4_0_0"/>
<reference evidence="5 6" key="2">
    <citation type="journal article" date="2010" name="Stand. Genomic Sci.">
        <title>Complete genome sequence of Desulfohalobium retbaense type strain (HR(100)).</title>
        <authorList>
            <person name="Spring S."/>
            <person name="Nolan M."/>
            <person name="Lapidus A."/>
            <person name="Glavina Del Rio T."/>
            <person name="Copeland A."/>
            <person name="Tice H."/>
            <person name="Cheng J.F."/>
            <person name="Lucas S."/>
            <person name="Land M."/>
            <person name="Chen F."/>
            <person name="Bruce D."/>
            <person name="Goodwin L."/>
            <person name="Pitluck S."/>
            <person name="Ivanova N."/>
            <person name="Mavromatis K."/>
            <person name="Mikhailova N."/>
            <person name="Pati A."/>
            <person name="Chen A."/>
            <person name="Palaniappan K."/>
            <person name="Hauser L."/>
            <person name="Chang Y.J."/>
            <person name="Jeffries C.D."/>
            <person name="Munk C."/>
            <person name="Kiss H."/>
            <person name="Chain P."/>
            <person name="Han C."/>
            <person name="Brettin T."/>
            <person name="Detter J.C."/>
            <person name="Schuler E."/>
            <person name="Goker M."/>
            <person name="Rohde M."/>
            <person name="Bristow J."/>
            <person name="Eisen J.A."/>
            <person name="Markowitz V."/>
            <person name="Hugenholtz P."/>
            <person name="Kyrpides N.C."/>
            <person name="Klenk H.P."/>
        </authorList>
    </citation>
    <scope>NUCLEOTIDE SEQUENCE [LARGE SCALE GENOMIC DNA]</scope>
    <source>
        <strain evidence="6">ATCC 49802 / DSM 20745 / S 6022</strain>
    </source>
</reference>